<evidence type="ECO:0000256" key="1">
    <source>
        <dbReference type="SAM" id="SignalP"/>
    </source>
</evidence>
<dbReference type="EMBL" id="GFDG01000092">
    <property type="protein sequence ID" value="JAV18707.1"/>
    <property type="molecule type" value="Transcribed_RNA"/>
</dbReference>
<feature type="signal peptide" evidence="1">
    <location>
        <begin position="1"/>
        <end position="19"/>
    </location>
</feature>
<dbReference type="PANTHER" id="PTHR20987:SF0">
    <property type="entry name" value="CHITIN-BINDING TYPE-2 DOMAIN-CONTAINING PROTEIN-RELATED"/>
    <property type="match status" value="1"/>
</dbReference>
<dbReference type="PANTHER" id="PTHR20987">
    <property type="entry name" value="CHITIN-BINDING TYPE-2 DOMAIN-CONTAINING PROTEIN-RELATED"/>
    <property type="match status" value="1"/>
</dbReference>
<dbReference type="PROSITE" id="PS51257">
    <property type="entry name" value="PROKAR_LIPOPROTEIN"/>
    <property type="match status" value="1"/>
</dbReference>
<sequence length="118" mass="12886">MKIYVASLILLAIAVACQAQLLNQGLNNNNGNNNPVYTGQPGCQTEEELTVGVYAHFRMKNGYWRCTVLGQPATLEVCPVAQGFLEPARACVPWGLWYWTPTVAPPSFPVPPTVEVLP</sequence>
<dbReference type="AlphaFoldDB" id="A0A1L8EJ32"/>
<protein>
    <submittedName>
        <fullName evidence="2">Putative secreted protein</fullName>
    </submittedName>
</protein>
<name>A0A1L8EJ32_HAEIR</name>
<evidence type="ECO:0000313" key="2">
    <source>
        <dbReference type="EMBL" id="JAV18707.1"/>
    </source>
</evidence>
<accession>A0A1L8EJ32</accession>
<proteinExistence type="predicted"/>
<feature type="chain" id="PRO_5009875636" evidence="1">
    <location>
        <begin position="20"/>
        <end position="118"/>
    </location>
</feature>
<keyword evidence="1" id="KW-0732">Signal</keyword>
<reference evidence="2" key="1">
    <citation type="submission" date="2017-01" db="EMBL/GenBank/DDBJ databases">
        <title>An insight into the sialome and mialome of the horn fly, Haematobia irritans.</title>
        <authorList>
            <person name="Breijo M."/>
            <person name="Boiani M."/>
            <person name="Ures X."/>
            <person name="Rocha S."/>
            <person name="Sequeira M."/>
            <person name="Ribeiro J.M."/>
        </authorList>
    </citation>
    <scope>NUCLEOTIDE SEQUENCE</scope>
</reference>
<organism evidence="2">
    <name type="scientific">Haematobia irritans</name>
    <name type="common">Horn fly</name>
    <name type="synonym">Conops irritans</name>
    <dbReference type="NCBI Taxonomy" id="7368"/>
    <lineage>
        <taxon>Eukaryota</taxon>
        <taxon>Metazoa</taxon>
        <taxon>Ecdysozoa</taxon>
        <taxon>Arthropoda</taxon>
        <taxon>Hexapoda</taxon>
        <taxon>Insecta</taxon>
        <taxon>Pterygota</taxon>
        <taxon>Neoptera</taxon>
        <taxon>Endopterygota</taxon>
        <taxon>Diptera</taxon>
        <taxon>Brachycera</taxon>
        <taxon>Muscomorpha</taxon>
        <taxon>Muscoidea</taxon>
        <taxon>Muscidae</taxon>
        <taxon>Haematobia</taxon>
    </lineage>
</organism>